<reference evidence="3" key="1">
    <citation type="journal article" date="2019" name="Int. J. Syst. Evol. Microbiol.">
        <title>The Global Catalogue of Microorganisms (GCM) 10K type strain sequencing project: providing services to taxonomists for standard genome sequencing and annotation.</title>
        <authorList>
            <consortium name="The Broad Institute Genomics Platform"/>
            <consortium name="The Broad Institute Genome Sequencing Center for Infectious Disease"/>
            <person name="Wu L."/>
            <person name="Ma J."/>
        </authorList>
    </citation>
    <scope>NUCLEOTIDE SEQUENCE [LARGE SCALE GENOMIC DNA]</scope>
    <source>
        <strain evidence="3">KCTC 42211</strain>
    </source>
</reference>
<dbReference type="Proteomes" id="UP001595724">
    <property type="component" value="Unassembled WGS sequence"/>
</dbReference>
<dbReference type="PROSITE" id="PS00372">
    <property type="entry name" value="PTS_EIIA_TYPE_2_HIS"/>
    <property type="match status" value="1"/>
</dbReference>
<gene>
    <name evidence="2" type="ORF">ACFOM9_01910</name>
</gene>
<dbReference type="Gene3D" id="3.40.930.10">
    <property type="entry name" value="Mannitol-specific EII, Chain A"/>
    <property type="match status" value="1"/>
</dbReference>
<feature type="domain" description="PTS EIIA type-2" evidence="1">
    <location>
        <begin position="5"/>
        <end position="148"/>
    </location>
</feature>
<accession>A0ABV7UPF9</accession>
<protein>
    <submittedName>
        <fullName evidence="2">PTS sugar transporter subunit IIA</fullName>
    </submittedName>
</protein>
<keyword evidence="2" id="KW-0762">Sugar transport</keyword>
<dbReference type="PROSITE" id="PS51094">
    <property type="entry name" value="PTS_EIIA_TYPE_2"/>
    <property type="match status" value="1"/>
</dbReference>
<keyword evidence="2" id="KW-0813">Transport</keyword>
<evidence type="ECO:0000313" key="2">
    <source>
        <dbReference type="EMBL" id="MFC3658832.1"/>
    </source>
</evidence>
<evidence type="ECO:0000313" key="3">
    <source>
        <dbReference type="Proteomes" id="UP001595724"/>
    </source>
</evidence>
<dbReference type="InterPro" id="IPR016152">
    <property type="entry name" value="PTrfase/Anion_transptr"/>
</dbReference>
<name>A0ABV7UPF9_9GAMM</name>
<dbReference type="EMBL" id="JBHRYF010000001">
    <property type="protein sequence ID" value="MFC3658832.1"/>
    <property type="molecule type" value="Genomic_DNA"/>
</dbReference>
<keyword evidence="3" id="KW-1185">Reference proteome</keyword>
<dbReference type="Pfam" id="PF00359">
    <property type="entry name" value="PTS_EIIA_2"/>
    <property type="match status" value="1"/>
</dbReference>
<evidence type="ECO:0000259" key="1">
    <source>
        <dbReference type="PROSITE" id="PS51094"/>
    </source>
</evidence>
<dbReference type="PANTHER" id="PTHR47738">
    <property type="entry name" value="PTS SYSTEM FRUCTOSE-LIKE EIIA COMPONENT-RELATED"/>
    <property type="match status" value="1"/>
</dbReference>
<dbReference type="RefSeq" id="WP_386705652.1">
    <property type="nucleotide sequence ID" value="NZ_JBHRYF010000001.1"/>
</dbReference>
<dbReference type="InterPro" id="IPR002178">
    <property type="entry name" value="PTS_EIIA_type-2_dom"/>
</dbReference>
<organism evidence="2 3">
    <name type="scientific">Luteimonas notoginsengisoli</name>
    <dbReference type="NCBI Taxonomy" id="1578200"/>
    <lineage>
        <taxon>Bacteria</taxon>
        <taxon>Pseudomonadati</taxon>
        <taxon>Pseudomonadota</taxon>
        <taxon>Gammaproteobacteria</taxon>
        <taxon>Lysobacterales</taxon>
        <taxon>Lysobacteraceae</taxon>
        <taxon>Luteimonas</taxon>
    </lineage>
</organism>
<sequence length="157" mass="16714">MPIADLLTAGRIVVLTEAADRDEVLDAAARLLADALPAMTPVIRAALREREALGSTAIGHGVAIPHARSKASSVARGAFMRLARAVDFGARDHAKVDLVFAMSVPEHASQEHLATLAELAERFSDAGFRDALRDARDVRALHAVLLGLPQPTMAIMH</sequence>
<comment type="caution">
    <text evidence="2">The sequence shown here is derived from an EMBL/GenBank/DDBJ whole genome shotgun (WGS) entry which is preliminary data.</text>
</comment>
<dbReference type="InterPro" id="IPR051541">
    <property type="entry name" value="PTS_SugarTrans_NitroReg"/>
</dbReference>
<dbReference type="PANTHER" id="PTHR47738:SF1">
    <property type="entry name" value="NITROGEN REGULATORY PROTEIN"/>
    <property type="match status" value="1"/>
</dbReference>
<proteinExistence type="predicted"/>
<dbReference type="CDD" id="cd00211">
    <property type="entry name" value="PTS_IIA_fru"/>
    <property type="match status" value="1"/>
</dbReference>
<dbReference type="SUPFAM" id="SSF55804">
    <property type="entry name" value="Phoshotransferase/anion transport protein"/>
    <property type="match status" value="1"/>
</dbReference>